<comment type="caution">
    <text evidence="6">The sequence shown here is derived from an EMBL/GenBank/DDBJ whole genome shotgun (WGS) entry which is preliminary data.</text>
</comment>
<dbReference type="eggNOG" id="COG3713">
    <property type="taxonomic scope" value="Bacteria"/>
</dbReference>
<organism evidence="6 7">
    <name type="scientific">Tatumella morbirosei</name>
    <dbReference type="NCBI Taxonomy" id="642227"/>
    <lineage>
        <taxon>Bacteria</taxon>
        <taxon>Pseudomonadati</taxon>
        <taxon>Pseudomonadota</taxon>
        <taxon>Gammaproteobacteria</taxon>
        <taxon>Enterobacterales</taxon>
        <taxon>Erwiniaceae</taxon>
        <taxon>Tatumella</taxon>
    </lineage>
</organism>
<dbReference type="GO" id="GO:0009252">
    <property type="term" value="P:peptidoglycan biosynthetic process"/>
    <property type="evidence" value="ECO:0007669"/>
    <property type="project" value="TreeGrafter"/>
</dbReference>
<dbReference type="PANTHER" id="PTHR38776">
    <property type="entry name" value="MLTA-INTERACTING PROTEIN-RELATED"/>
    <property type="match status" value="1"/>
</dbReference>
<dbReference type="PANTHER" id="PTHR38776:SF1">
    <property type="entry name" value="MLTA-INTERACTING PROTEIN-RELATED"/>
    <property type="match status" value="1"/>
</dbReference>
<sequence>MISACFSGQALAENTPLTVGASVLYMQSPYHGGQNRYYPFPLVNYEGDHFFISGWQAGYYLWKDNSDQLSLIITSSGQEYRPKKNDFSDMRRLDKRHLTLMAGGMWRHTADWGVVKTSLVGDVLGESNGMIWTTDWHYPLTLGGFTVNPGVGLSWNSARETGYYYGVSQDESSRSGIAAYHSGDSWNPYAEVSAVYPLSSRWQLGVGGRYQWFDSAVKDSPMVSKSGQVMVWSGVSYTF</sequence>
<keyword evidence="4" id="KW-0472">Membrane</keyword>
<dbReference type="InterPro" id="IPR010583">
    <property type="entry name" value="MipA"/>
</dbReference>
<gene>
    <name evidence="6" type="ORF">HA49_13270</name>
</gene>
<proteinExistence type="inferred from homology"/>
<evidence type="ECO:0000256" key="1">
    <source>
        <dbReference type="ARBA" id="ARBA00004442"/>
    </source>
</evidence>
<reference evidence="6" key="1">
    <citation type="submission" date="2014-12" db="EMBL/GenBank/DDBJ databases">
        <title>The draft genome of the Tatumella morbirosei type strain, LMG23360T isolated from pineapple rot.</title>
        <authorList>
            <person name="Smits T.H."/>
            <person name="Palmer M."/>
            <person name="Venter S.N."/>
            <person name="Duffy B."/>
            <person name="Steenkamp E.T."/>
            <person name="Chan W.Y."/>
            <person name="Coutinho T.A."/>
            <person name="Coetzee M.P."/>
            <person name="De Maayer P."/>
        </authorList>
    </citation>
    <scope>NUCLEOTIDE SEQUENCE [LARGE SCALE GENOMIC DNA]</scope>
    <source>
        <strain evidence="6">LMG 23360</strain>
    </source>
</reference>
<evidence type="ECO:0000256" key="3">
    <source>
        <dbReference type="ARBA" id="ARBA00022729"/>
    </source>
</evidence>
<dbReference type="SUPFAM" id="SSF56935">
    <property type="entry name" value="Porins"/>
    <property type="match status" value="1"/>
</dbReference>
<comment type="subcellular location">
    <subcellularLocation>
        <location evidence="1">Cell outer membrane</location>
    </subcellularLocation>
</comment>
<keyword evidence="7" id="KW-1185">Reference proteome</keyword>
<protein>
    <submittedName>
        <fullName evidence="6">MltA-interacting protein MipA</fullName>
    </submittedName>
</protein>
<evidence type="ECO:0000313" key="7">
    <source>
        <dbReference type="Proteomes" id="UP000029577"/>
    </source>
</evidence>
<accession>A0A095UFF0</accession>
<comment type="similarity">
    <text evidence="2">Belongs to the MipA/OmpV family.</text>
</comment>
<dbReference type="Proteomes" id="UP000029577">
    <property type="component" value="Unassembled WGS sequence"/>
</dbReference>
<evidence type="ECO:0000313" key="6">
    <source>
        <dbReference type="EMBL" id="KGD73153.1"/>
    </source>
</evidence>
<name>A0A095UFF0_9GAMM</name>
<keyword evidence="3" id="KW-0732">Signal</keyword>
<dbReference type="AlphaFoldDB" id="A0A095UFF0"/>
<dbReference type="Pfam" id="PF06629">
    <property type="entry name" value="MipA"/>
    <property type="match status" value="1"/>
</dbReference>
<evidence type="ECO:0000256" key="4">
    <source>
        <dbReference type="ARBA" id="ARBA00023136"/>
    </source>
</evidence>
<dbReference type="EMBL" id="JPKR02000003">
    <property type="protein sequence ID" value="KGD73153.1"/>
    <property type="molecule type" value="Genomic_DNA"/>
</dbReference>
<dbReference type="GO" id="GO:0009279">
    <property type="term" value="C:cell outer membrane"/>
    <property type="evidence" value="ECO:0007669"/>
    <property type="project" value="UniProtKB-SubCell"/>
</dbReference>
<dbReference type="STRING" id="642227.HA49_13270"/>
<keyword evidence="5" id="KW-0998">Cell outer membrane</keyword>
<evidence type="ECO:0000256" key="2">
    <source>
        <dbReference type="ARBA" id="ARBA00005722"/>
    </source>
</evidence>
<evidence type="ECO:0000256" key="5">
    <source>
        <dbReference type="ARBA" id="ARBA00023237"/>
    </source>
</evidence>